<dbReference type="SUPFAM" id="SSF54211">
    <property type="entry name" value="Ribosomal protein S5 domain 2-like"/>
    <property type="match status" value="1"/>
</dbReference>
<dbReference type="GO" id="GO:0032300">
    <property type="term" value="C:mismatch repair complex"/>
    <property type="evidence" value="ECO:0007669"/>
    <property type="project" value="InterPro"/>
</dbReference>
<dbReference type="GO" id="GO:0016887">
    <property type="term" value="F:ATP hydrolysis activity"/>
    <property type="evidence" value="ECO:0007669"/>
    <property type="project" value="InterPro"/>
</dbReference>
<dbReference type="SUPFAM" id="SSF55874">
    <property type="entry name" value="ATPase domain of HSP90 chaperone/DNA topoisomerase II/histidine kinase"/>
    <property type="match status" value="1"/>
</dbReference>
<proteinExistence type="inferred from homology"/>
<dbReference type="EMBL" id="AP023361">
    <property type="protein sequence ID" value="BCJ91657.1"/>
    <property type="molecule type" value="Genomic_DNA"/>
</dbReference>
<dbReference type="GO" id="GO:0030983">
    <property type="term" value="F:mismatched DNA binding"/>
    <property type="evidence" value="ECO:0007669"/>
    <property type="project" value="InterPro"/>
</dbReference>
<comment type="function">
    <text evidence="5">This protein is involved in the repair of mismatches in DNA. It is required for dam-dependent methyl-directed DNA mismatch repair. May act as a 'molecular matchmaker', a protein that promotes the formation of a stable complex between two or more DNA-binding proteins in an ATP-dependent manner without itself being part of a final effector complex.</text>
</comment>
<dbReference type="CDD" id="cd00782">
    <property type="entry name" value="MutL_Trans"/>
    <property type="match status" value="1"/>
</dbReference>
<feature type="domain" description="MutL C-terminal dimerisation" evidence="6">
    <location>
        <begin position="412"/>
        <end position="553"/>
    </location>
</feature>
<dbReference type="Gene3D" id="3.30.565.10">
    <property type="entry name" value="Histidine kinase-like ATPase, C-terminal domain"/>
    <property type="match status" value="1"/>
</dbReference>
<evidence type="ECO:0000313" key="8">
    <source>
        <dbReference type="EMBL" id="BCJ91657.1"/>
    </source>
</evidence>
<dbReference type="GO" id="GO:0005524">
    <property type="term" value="F:ATP binding"/>
    <property type="evidence" value="ECO:0007669"/>
    <property type="project" value="InterPro"/>
</dbReference>
<dbReference type="PROSITE" id="PS00058">
    <property type="entry name" value="DNA_MISMATCH_REPAIR_1"/>
    <property type="match status" value="1"/>
</dbReference>
<dbReference type="InterPro" id="IPR042121">
    <property type="entry name" value="MutL_C_regsub"/>
</dbReference>
<dbReference type="Pfam" id="PF01119">
    <property type="entry name" value="DNA_mis_repair"/>
    <property type="match status" value="1"/>
</dbReference>
<dbReference type="InterPro" id="IPR002099">
    <property type="entry name" value="MutL/Mlh/PMS"/>
</dbReference>
<keyword evidence="3 5" id="KW-0227">DNA damage</keyword>
<feature type="domain" description="DNA mismatch repair protein S5" evidence="7">
    <location>
        <begin position="210"/>
        <end position="328"/>
    </location>
</feature>
<dbReference type="InterPro" id="IPR036890">
    <property type="entry name" value="HATPase_C_sf"/>
</dbReference>
<dbReference type="CDD" id="cd16926">
    <property type="entry name" value="HATPase_MutL-MLH-PMS-like"/>
    <property type="match status" value="1"/>
</dbReference>
<dbReference type="AlphaFoldDB" id="A0A6S6QUR4"/>
<dbReference type="Pfam" id="PF08676">
    <property type="entry name" value="MutL_C"/>
    <property type="match status" value="1"/>
</dbReference>
<dbReference type="InterPro" id="IPR020568">
    <property type="entry name" value="Ribosomal_Su5_D2-typ_SF"/>
</dbReference>
<dbReference type="InterPro" id="IPR013507">
    <property type="entry name" value="DNA_mismatch_S5_2-like"/>
</dbReference>
<dbReference type="SMART" id="SM01340">
    <property type="entry name" value="DNA_mis_repair"/>
    <property type="match status" value="1"/>
</dbReference>
<dbReference type="InterPro" id="IPR042120">
    <property type="entry name" value="MutL_C_dimsub"/>
</dbReference>
<name>A0A6S6QUR4_9HYPH</name>
<dbReference type="Gene3D" id="3.30.230.10">
    <property type="match status" value="1"/>
</dbReference>
<reference evidence="8 9" key="1">
    <citation type="submission" date="2020-08" db="EMBL/GenBank/DDBJ databases">
        <title>Genome sequence of Rhizobiales bacterium strain IZ6.</title>
        <authorList>
            <person name="Nakai R."/>
            <person name="Naganuma T."/>
        </authorList>
    </citation>
    <scope>NUCLEOTIDE SEQUENCE [LARGE SCALE GENOMIC DNA]</scope>
    <source>
        <strain evidence="8 9">IZ6</strain>
    </source>
</reference>
<dbReference type="GO" id="GO:0006298">
    <property type="term" value="P:mismatch repair"/>
    <property type="evidence" value="ECO:0007669"/>
    <property type="project" value="UniProtKB-UniRule"/>
</dbReference>
<accession>A0A6S6QUR4</accession>
<evidence type="ECO:0000256" key="1">
    <source>
        <dbReference type="ARBA" id="ARBA00006082"/>
    </source>
</evidence>
<sequence length="596" mass="64173">MLIRRLPETLANRIAAGEVVERPSSVVKELVENALDAGAGRIDIVLSGGGRDLIRVTDDGHGMGPEDLALAVERHATSKLPSDDLLDIKFLGFRGEALPSIASVSRLTLTSRREEDDHAAALTVHNGALGGVQPAAHPVGTRVEVEELFAAFPARLKFLKSERAENEAVTEIVRRLAAARPDIDFSLTLDGKTVRYQAQGKTGDGAKARLSDVLGRDFAGNAVAIDAEREGFRLSGFAGLPTYNRATAAQQLFFVNDRPVKDKLLIGALRAAYTDLVPRDRHPVVALFITADPAEVDVNVHPAKAEVRFRDSGLVRALIVSALRHALGASGPRVATTGSDFAASAFRTPQRTSFVPPHPANYSSRGYPMEGALALAPHFAEEQARFELPVSADTRADAVTDPEWTALPLGAAKAQLHDTYILAQNGEGLVLVDMHAAHERLVFEKLKRERGHAAAQAMLVPDVVELSPDEVSRVLAASDDLQSFGLSVEAFGPGAVLVREVPSALGEFDTGTLIRDIADALGEWGAALPVAERLDKLASTFACHHSIRAGRRLKPEEMNALLRQIEAEPSAAQCNHGRPTYVTLSRTDLEKLFQRR</sequence>
<dbReference type="PANTHER" id="PTHR10073">
    <property type="entry name" value="DNA MISMATCH REPAIR PROTEIN MLH, PMS, MUTL"/>
    <property type="match status" value="1"/>
</dbReference>
<evidence type="ECO:0000313" key="9">
    <source>
        <dbReference type="Proteomes" id="UP000515317"/>
    </source>
</evidence>
<dbReference type="InterPro" id="IPR014721">
    <property type="entry name" value="Ribsml_uS5_D2-typ_fold_subgr"/>
</dbReference>
<dbReference type="RefSeq" id="WP_222875286.1">
    <property type="nucleotide sequence ID" value="NZ_AP023361.1"/>
</dbReference>
<gene>
    <name evidence="5 8" type="primary">mutL</name>
    <name evidence="8" type="ORF">IZ6_23920</name>
</gene>
<keyword evidence="9" id="KW-1185">Reference proteome</keyword>
<dbReference type="PANTHER" id="PTHR10073:SF12">
    <property type="entry name" value="DNA MISMATCH REPAIR PROTEIN MLH1"/>
    <property type="match status" value="1"/>
</dbReference>
<dbReference type="InterPro" id="IPR014762">
    <property type="entry name" value="DNA_mismatch_repair_CS"/>
</dbReference>
<dbReference type="InterPro" id="IPR014790">
    <property type="entry name" value="MutL_C"/>
</dbReference>
<organism evidence="8 9">
    <name type="scientific">Terrihabitans soli</name>
    <dbReference type="NCBI Taxonomy" id="708113"/>
    <lineage>
        <taxon>Bacteria</taxon>
        <taxon>Pseudomonadati</taxon>
        <taxon>Pseudomonadota</taxon>
        <taxon>Alphaproteobacteria</taxon>
        <taxon>Hyphomicrobiales</taxon>
        <taxon>Terrihabitans</taxon>
    </lineage>
</organism>
<keyword evidence="4 5" id="KW-0234">DNA repair</keyword>
<dbReference type="InterPro" id="IPR038973">
    <property type="entry name" value="MutL/Mlh/Pms-like"/>
</dbReference>
<dbReference type="NCBIfam" id="NF000953">
    <property type="entry name" value="PRK00095.2-4"/>
    <property type="match status" value="1"/>
</dbReference>
<evidence type="ECO:0000256" key="4">
    <source>
        <dbReference type="ARBA" id="ARBA00023204"/>
    </source>
</evidence>
<dbReference type="Pfam" id="PF13589">
    <property type="entry name" value="HATPase_c_3"/>
    <property type="match status" value="1"/>
</dbReference>
<dbReference type="Gene3D" id="3.30.1540.20">
    <property type="entry name" value="MutL, C-terminal domain, dimerisation subdomain"/>
    <property type="match status" value="1"/>
</dbReference>
<dbReference type="GO" id="GO:0140664">
    <property type="term" value="F:ATP-dependent DNA damage sensor activity"/>
    <property type="evidence" value="ECO:0007669"/>
    <property type="project" value="InterPro"/>
</dbReference>
<protein>
    <recommendedName>
        <fullName evidence="2 5">DNA mismatch repair protein MutL</fullName>
    </recommendedName>
</protein>
<dbReference type="InterPro" id="IPR020667">
    <property type="entry name" value="DNA_mismatch_repair_MutL"/>
</dbReference>
<dbReference type="InterPro" id="IPR037198">
    <property type="entry name" value="MutL_C_sf"/>
</dbReference>
<evidence type="ECO:0000259" key="6">
    <source>
        <dbReference type="SMART" id="SM00853"/>
    </source>
</evidence>
<dbReference type="SMART" id="SM00853">
    <property type="entry name" value="MutL_C"/>
    <property type="match status" value="1"/>
</dbReference>
<dbReference type="HAMAP" id="MF_00149">
    <property type="entry name" value="DNA_mis_repair"/>
    <property type="match status" value="1"/>
</dbReference>
<evidence type="ECO:0000256" key="3">
    <source>
        <dbReference type="ARBA" id="ARBA00022763"/>
    </source>
</evidence>
<dbReference type="NCBIfam" id="TIGR00585">
    <property type="entry name" value="mutl"/>
    <property type="match status" value="1"/>
</dbReference>
<dbReference type="FunFam" id="3.30.565.10:FF:000003">
    <property type="entry name" value="DNA mismatch repair endonuclease MutL"/>
    <property type="match status" value="1"/>
</dbReference>
<comment type="similarity">
    <text evidence="1 5">Belongs to the DNA mismatch repair MutL/HexB family.</text>
</comment>
<dbReference type="Proteomes" id="UP000515317">
    <property type="component" value="Chromosome"/>
</dbReference>
<evidence type="ECO:0000259" key="7">
    <source>
        <dbReference type="SMART" id="SM01340"/>
    </source>
</evidence>
<dbReference type="SUPFAM" id="SSF118116">
    <property type="entry name" value="DNA mismatch repair protein MutL"/>
    <property type="match status" value="1"/>
</dbReference>
<dbReference type="Gene3D" id="3.30.1370.100">
    <property type="entry name" value="MutL, C-terminal domain, regulatory subdomain"/>
    <property type="match status" value="1"/>
</dbReference>
<evidence type="ECO:0000256" key="5">
    <source>
        <dbReference type="HAMAP-Rule" id="MF_00149"/>
    </source>
</evidence>
<evidence type="ECO:0000256" key="2">
    <source>
        <dbReference type="ARBA" id="ARBA00021975"/>
    </source>
</evidence>
<dbReference type="KEGG" id="tso:IZ6_23920"/>